<feature type="transmembrane region" description="Helical" evidence="4">
    <location>
        <begin position="20"/>
        <end position="37"/>
    </location>
</feature>
<organism evidence="6 7">
    <name type="scientific">Thalassotalea insulae</name>
    <dbReference type="NCBI Taxonomy" id="2056778"/>
    <lineage>
        <taxon>Bacteria</taxon>
        <taxon>Pseudomonadati</taxon>
        <taxon>Pseudomonadota</taxon>
        <taxon>Gammaproteobacteria</taxon>
        <taxon>Alteromonadales</taxon>
        <taxon>Colwelliaceae</taxon>
        <taxon>Thalassotalea</taxon>
    </lineage>
</organism>
<dbReference type="EC" id="2.7.7.65" evidence="1"/>
<evidence type="ECO:0000313" key="7">
    <source>
        <dbReference type="Proteomes" id="UP001157186"/>
    </source>
</evidence>
<comment type="caution">
    <text evidence="6">The sequence shown here is derived from an EMBL/GenBank/DDBJ whole genome shotgun (WGS) entry which is preliminary data.</text>
</comment>
<dbReference type="Pfam" id="PF00990">
    <property type="entry name" value="GGDEF"/>
    <property type="match status" value="1"/>
</dbReference>
<dbReference type="RefSeq" id="WP_284242523.1">
    <property type="nucleotide sequence ID" value="NZ_BSST01000001.1"/>
</dbReference>
<evidence type="ECO:0000256" key="2">
    <source>
        <dbReference type="ARBA" id="ARBA00034247"/>
    </source>
</evidence>
<keyword evidence="4" id="KW-1133">Transmembrane helix</keyword>
<sequence>MSKGLSLWSFQSLSRKISGLSSILLGFLFVVILYSVIKLQQISMEMQEVARIDFPLTKVISELEVLQLEKHIIFEQIRYKKQHKNKVDLHHEIADEREQFNELSQRVTREIRLASEIINNGIISGNIEEKLDEHRRVIAMLTGFQQELNAFQSSAHTVFNILHQPDSDTHWEQLESELALLDGEAINLLAEIETLTEEIAENAVRHEREFFYVNTALGVSALIIGIYLTLYIISGFRRRVGEIQQGIDQLSQQISEGKGADEAAKITVKTDEFAGLATSMNAMVERFSTELDNRYEVEHKLLQLATTDKLTGAYNRHKWDESLAAEFLLAKRGSLLSVILIDLDHFKKINDNYGHDVGDKVLVQAIALIKKTIRESDLVFRLGGEEFAVLMRNQPLSEACVMAEKLRMTLAQTDIKDLPKFTGSFGVAQYTAEESIASFIKRADQAVYQAKNNGRNQVVKA</sequence>
<dbReference type="CDD" id="cd01949">
    <property type="entry name" value="GGDEF"/>
    <property type="match status" value="1"/>
</dbReference>
<keyword evidence="4" id="KW-0472">Membrane</keyword>
<protein>
    <recommendedName>
        <fullName evidence="1">diguanylate cyclase</fullName>
        <ecNumber evidence="1">2.7.7.65</ecNumber>
    </recommendedName>
</protein>
<evidence type="ECO:0000256" key="3">
    <source>
        <dbReference type="SAM" id="Coils"/>
    </source>
</evidence>
<name>A0ABQ6GMY4_9GAMM</name>
<dbReference type="NCBIfam" id="TIGR00254">
    <property type="entry name" value="GGDEF"/>
    <property type="match status" value="1"/>
</dbReference>
<gene>
    <name evidence="6" type="ORF">tinsulaeT_00720</name>
</gene>
<feature type="domain" description="GGDEF" evidence="5">
    <location>
        <begin position="334"/>
        <end position="461"/>
    </location>
</feature>
<dbReference type="Proteomes" id="UP001157186">
    <property type="component" value="Unassembled WGS sequence"/>
</dbReference>
<keyword evidence="4" id="KW-0812">Transmembrane</keyword>
<proteinExistence type="predicted"/>
<feature type="transmembrane region" description="Helical" evidence="4">
    <location>
        <begin position="211"/>
        <end position="233"/>
    </location>
</feature>
<dbReference type="Gene3D" id="6.10.340.10">
    <property type="match status" value="1"/>
</dbReference>
<dbReference type="SUPFAM" id="SSF55073">
    <property type="entry name" value="Nucleotide cyclase"/>
    <property type="match status" value="1"/>
</dbReference>
<evidence type="ECO:0000259" key="5">
    <source>
        <dbReference type="PROSITE" id="PS50887"/>
    </source>
</evidence>
<comment type="catalytic activity">
    <reaction evidence="2">
        <text>2 GTP = 3',3'-c-di-GMP + 2 diphosphate</text>
        <dbReference type="Rhea" id="RHEA:24898"/>
        <dbReference type="ChEBI" id="CHEBI:33019"/>
        <dbReference type="ChEBI" id="CHEBI:37565"/>
        <dbReference type="ChEBI" id="CHEBI:58805"/>
        <dbReference type="EC" id="2.7.7.65"/>
    </reaction>
</comment>
<dbReference type="InterPro" id="IPR000160">
    <property type="entry name" value="GGDEF_dom"/>
</dbReference>
<dbReference type="PANTHER" id="PTHR45138:SF9">
    <property type="entry name" value="DIGUANYLATE CYCLASE DGCM-RELATED"/>
    <property type="match status" value="1"/>
</dbReference>
<feature type="coiled-coil region" evidence="3">
    <location>
        <begin position="178"/>
        <end position="209"/>
    </location>
</feature>
<keyword evidence="3" id="KW-0175">Coiled coil</keyword>
<keyword evidence="7" id="KW-1185">Reference proteome</keyword>
<dbReference type="Gene3D" id="3.30.70.270">
    <property type="match status" value="1"/>
</dbReference>
<reference evidence="6 7" key="1">
    <citation type="submission" date="2023-03" db="EMBL/GenBank/DDBJ databases">
        <title>Draft genome sequence of Thalassotalea insulae KCTC 62186T.</title>
        <authorList>
            <person name="Sawabe T."/>
        </authorList>
    </citation>
    <scope>NUCLEOTIDE SEQUENCE [LARGE SCALE GENOMIC DNA]</scope>
    <source>
        <strain evidence="6 7">KCTC 62186</strain>
    </source>
</reference>
<evidence type="ECO:0000256" key="1">
    <source>
        <dbReference type="ARBA" id="ARBA00012528"/>
    </source>
</evidence>
<dbReference type="SMART" id="SM00267">
    <property type="entry name" value="GGDEF"/>
    <property type="match status" value="1"/>
</dbReference>
<evidence type="ECO:0000313" key="6">
    <source>
        <dbReference type="EMBL" id="GLX76732.1"/>
    </source>
</evidence>
<dbReference type="InterPro" id="IPR029787">
    <property type="entry name" value="Nucleotide_cyclase"/>
</dbReference>
<evidence type="ECO:0000256" key="4">
    <source>
        <dbReference type="SAM" id="Phobius"/>
    </source>
</evidence>
<dbReference type="PANTHER" id="PTHR45138">
    <property type="entry name" value="REGULATORY COMPONENTS OF SENSORY TRANSDUCTION SYSTEM"/>
    <property type="match status" value="1"/>
</dbReference>
<accession>A0ABQ6GMY4</accession>
<dbReference type="InterPro" id="IPR043128">
    <property type="entry name" value="Rev_trsase/Diguanyl_cyclase"/>
</dbReference>
<dbReference type="InterPro" id="IPR050469">
    <property type="entry name" value="Diguanylate_Cyclase"/>
</dbReference>
<dbReference type="PROSITE" id="PS50887">
    <property type="entry name" value="GGDEF"/>
    <property type="match status" value="1"/>
</dbReference>
<dbReference type="EMBL" id="BSST01000001">
    <property type="protein sequence ID" value="GLX76732.1"/>
    <property type="molecule type" value="Genomic_DNA"/>
</dbReference>